<name>A0A9Q3K7F8_9BASI</name>
<reference evidence="1" key="1">
    <citation type="submission" date="2021-03" db="EMBL/GenBank/DDBJ databases">
        <title>Draft genome sequence of rust myrtle Austropuccinia psidii MF-1, a brazilian biotype.</title>
        <authorList>
            <person name="Quecine M.C."/>
            <person name="Pachon D.M.R."/>
            <person name="Bonatelli M.L."/>
            <person name="Correr F.H."/>
            <person name="Franceschini L.M."/>
            <person name="Leite T.F."/>
            <person name="Margarido G.R.A."/>
            <person name="Almeida C.A."/>
            <person name="Ferrarezi J.A."/>
            <person name="Labate C.A."/>
        </authorList>
    </citation>
    <scope>NUCLEOTIDE SEQUENCE</scope>
    <source>
        <strain evidence="1">MF-1</strain>
    </source>
</reference>
<comment type="caution">
    <text evidence="1">The sequence shown here is derived from an EMBL/GenBank/DDBJ whole genome shotgun (WGS) entry which is preliminary data.</text>
</comment>
<proteinExistence type="predicted"/>
<dbReference type="Proteomes" id="UP000765509">
    <property type="component" value="Unassembled WGS sequence"/>
</dbReference>
<dbReference type="EMBL" id="AVOT02096771">
    <property type="protein sequence ID" value="MBW0575682.1"/>
    <property type="molecule type" value="Genomic_DNA"/>
</dbReference>
<sequence length="87" mass="9883">MMDREQLKFLILPVLNVWPRVRIVFNTEIPDLQNAIFASLEGNYAVVPGCHLLTSGGIYGVERMGLLAKNSQSLRNLLLMELQDFLH</sequence>
<protein>
    <submittedName>
        <fullName evidence="1">Uncharacterized protein</fullName>
    </submittedName>
</protein>
<dbReference type="AlphaFoldDB" id="A0A9Q3K7F8"/>
<keyword evidence="2" id="KW-1185">Reference proteome</keyword>
<evidence type="ECO:0000313" key="1">
    <source>
        <dbReference type="EMBL" id="MBW0575682.1"/>
    </source>
</evidence>
<organism evidence="1 2">
    <name type="scientific">Austropuccinia psidii MF-1</name>
    <dbReference type="NCBI Taxonomy" id="1389203"/>
    <lineage>
        <taxon>Eukaryota</taxon>
        <taxon>Fungi</taxon>
        <taxon>Dikarya</taxon>
        <taxon>Basidiomycota</taxon>
        <taxon>Pucciniomycotina</taxon>
        <taxon>Pucciniomycetes</taxon>
        <taxon>Pucciniales</taxon>
        <taxon>Sphaerophragmiaceae</taxon>
        <taxon>Austropuccinia</taxon>
    </lineage>
</organism>
<feature type="non-terminal residue" evidence="1">
    <location>
        <position position="87"/>
    </location>
</feature>
<evidence type="ECO:0000313" key="2">
    <source>
        <dbReference type="Proteomes" id="UP000765509"/>
    </source>
</evidence>
<accession>A0A9Q3K7F8</accession>
<gene>
    <name evidence="1" type="ORF">O181_115397</name>
</gene>